<dbReference type="Pfam" id="PF07645">
    <property type="entry name" value="EGF_CA"/>
    <property type="match status" value="4"/>
</dbReference>
<keyword evidence="11" id="KW-0325">Glycoprotein</keyword>
<dbReference type="CDD" id="cd00054">
    <property type="entry name" value="EGF_CA"/>
    <property type="match status" value="5"/>
</dbReference>
<dbReference type="FunFam" id="2.10.25.10:FF:000078">
    <property type="entry name" value="Fibulin-1"/>
    <property type="match status" value="1"/>
</dbReference>
<keyword evidence="9" id="KW-0106">Calcium</keyword>
<dbReference type="GO" id="GO:0030198">
    <property type="term" value="P:extracellular matrix organization"/>
    <property type="evidence" value="ECO:0007669"/>
    <property type="project" value="InterPro"/>
</dbReference>
<evidence type="ECO:0000313" key="17">
    <source>
        <dbReference type="Ensembl" id="ENSCWAP00000020510.1"/>
    </source>
</evidence>
<keyword evidence="5 12" id="KW-0272">Extracellular matrix</keyword>
<dbReference type="SUPFAM" id="SSF57184">
    <property type="entry name" value="Growth factor receptor domain"/>
    <property type="match status" value="3"/>
</dbReference>
<feature type="domain" description="Anaphylatoxin-like" evidence="15">
    <location>
        <begin position="124"/>
        <end position="156"/>
    </location>
</feature>
<feature type="domain" description="Anaphylatoxin-like" evidence="15">
    <location>
        <begin position="36"/>
        <end position="81"/>
    </location>
</feature>
<dbReference type="GeneTree" id="ENSGT00940000156642"/>
<accession>A0A8C3WSH5</accession>
<dbReference type="PROSITE" id="PS01187">
    <property type="entry name" value="EGF_CA"/>
    <property type="match status" value="3"/>
</dbReference>
<dbReference type="SUPFAM" id="SSF57196">
    <property type="entry name" value="EGF/Laminin"/>
    <property type="match status" value="1"/>
</dbReference>
<dbReference type="InterPro" id="IPR009030">
    <property type="entry name" value="Growth_fac_rcpt_cys_sf"/>
</dbReference>
<feature type="domain" description="EGF-like" evidence="16">
    <location>
        <begin position="371"/>
        <end position="413"/>
    </location>
</feature>
<evidence type="ECO:0000256" key="2">
    <source>
        <dbReference type="ARBA" id="ARBA00006127"/>
    </source>
</evidence>
<dbReference type="FunFam" id="2.10.25.10:FF:000104">
    <property type="entry name" value="Fibulin-1"/>
    <property type="match status" value="1"/>
</dbReference>
<reference evidence="17" key="2">
    <citation type="submission" date="2025-09" db="UniProtKB">
        <authorList>
            <consortium name="Ensembl"/>
        </authorList>
    </citation>
    <scope>IDENTIFICATION</scope>
</reference>
<dbReference type="PROSITE" id="PS00010">
    <property type="entry name" value="ASX_HYDROXYL"/>
    <property type="match status" value="4"/>
</dbReference>
<dbReference type="GO" id="GO:0031012">
    <property type="term" value="C:extracellular matrix"/>
    <property type="evidence" value="ECO:0007669"/>
    <property type="project" value="UniProtKB-ARBA"/>
</dbReference>
<dbReference type="PANTHER" id="PTHR24050:SF29">
    <property type="entry name" value="FIBULIN-1"/>
    <property type="match status" value="1"/>
</dbReference>
<protein>
    <recommendedName>
        <fullName evidence="3 12">Fibulin-1</fullName>
    </recommendedName>
</protein>
<dbReference type="SMART" id="SM00179">
    <property type="entry name" value="EGF_CA"/>
    <property type="match status" value="8"/>
</dbReference>
<dbReference type="FunFam" id="2.10.25.10:FF:000139">
    <property type="entry name" value="Fibulin-1"/>
    <property type="match status" value="1"/>
</dbReference>
<feature type="domain" description="EGF-like" evidence="16">
    <location>
        <begin position="496"/>
        <end position="539"/>
    </location>
</feature>
<evidence type="ECO:0000256" key="6">
    <source>
        <dbReference type="ARBA" id="ARBA00022536"/>
    </source>
</evidence>
<dbReference type="Pfam" id="PF01821">
    <property type="entry name" value="ANATO"/>
    <property type="match status" value="1"/>
</dbReference>
<evidence type="ECO:0000256" key="12">
    <source>
        <dbReference type="PIRNR" id="PIRNR036313"/>
    </source>
</evidence>
<keyword evidence="4 12" id="KW-0964">Secreted</keyword>
<evidence type="ECO:0000256" key="14">
    <source>
        <dbReference type="SAM" id="SignalP"/>
    </source>
</evidence>
<evidence type="ECO:0000256" key="4">
    <source>
        <dbReference type="ARBA" id="ARBA00022525"/>
    </source>
</evidence>
<dbReference type="PIRSF" id="PIRSF036313">
    <property type="entry name" value="Fibulin-1"/>
    <property type="match status" value="1"/>
</dbReference>
<comment type="subcellular location">
    <subcellularLocation>
        <location evidence="1 12">Secreted</location>
        <location evidence="1 12">Extracellular space</location>
        <location evidence="1 12">Extracellular matrix</location>
    </subcellularLocation>
</comment>
<evidence type="ECO:0000313" key="18">
    <source>
        <dbReference type="Proteomes" id="UP000694540"/>
    </source>
</evidence>
<dbReference type="FunFam" id="2.10.25.10:FF:000341">
    <property type="entry name" value="Fibulin 2"/>
    <property type="match status" value="1"/>
</dbReference>
<feature type="signal peptide" evidence="14">
    <location>
        <begin position="1"/>
        <end position="29"/>
    </location>
</feature>
<dbReference type="InterPro" id="IPR055088">
    <property type="entry name" value="Fibulin_C"/>
</dbReference>
<gene>
    <name evidence="17" type="primary">FBLN1</name>
</gene>
<dbReference type="InterPro" id="IPR018097">
    <property type="entry name" value="EGF_Ca-bd_CS"/>
</dbReference>
<dbReference type="FunFam" id="2.10.25.10:FF:000150">
    <property type="entry name" value="Fibulin-1"/>
    <property type="match status" value="1"/>
</dbReference>
<dbReference type="GO" id="GO:0005576">
    <property type="term" value="C:extracellular region"/>
    <property type="evidence" value="ECO:0007669"/>
    <property type="project" value="InterPro"/>
</dbReference>
<dbReference type="FunFam" id="2.10.25.10:FF:000241">
    <property type="entry name" value="Fibulin-1"/>
    <property type="match status" value="1"/>
</dbReference>
<dbReference type="AlphaFoldDB" id="A0A8C3WSH5"/>
<evidence type="ECO:0000256" key="10">
    <source>
        <dbReference type="ARBA" id="ARBA00023157"/>
    </source>
</evidence>
<dbReference type="CDD" id="cd00017">
    <property type="entry name" value="ANATO"/>
    <property type="match status" value="1"/>
</dbReference>
<dbReference type="PANTHER" id="PTHR24050">
    <property type="entry name" value="PA14 DOMAIN-CONTAINING PROTEIN"/>
    <property type="match status" value="1"/>
</dbReference>
<dbReference type="FunFam" id="2.10.25.10:FF:000257">
    <property type="entry name" value="Fibulin-1"/>
    <property type="match status" value="1"/>
</dbReference>
<dbReference type="InterPro" id="IPR017048">
    <property type="entry name" value="Fibulin-1"/>
</dbReference>
<evidence type="ECO:0000256" key="13">
    <source>
        <dbReference type="PROSITE-ProRule" id="PRU00076"/>
    </source>
</evidence>
<dbReference type="InterPro" id="IPR000020">
    <property type="entry name" value="Anaphylatoxin/fibulin"/>
</dbReference>
<keyword evidence="10" id="KW-1015">Disulfide bond</keyword>
<dbReference type="Ensembl" id="ENSCWAT00000022248.1">
    <property type="protein sequence ID" value="ENSCWAP00000020510.1"/>
    <property type="gene ID" value="ENSCWAG00000015619.1"/>
</dbReference>
<evidence type="ECO:0000256" key="11">
    <source>
        <dbReference type="ARBA" id="ARBA00023180"/>
    </source>
</evidence>
<evidence type="ECO:0000256" key="7">
    <source>
        <dbReference type="ARBA" id="ARBA00022729"/>
    </source>
</evidence>
<dbReference type="FunFam" id="2.10.25.10:FF:000010">
    <property type="entry name" value="Pro-epidermal growth factor"/>
    <property type="match status" value="1"/>
</dbReference>
<dbReference type="PROSITE" id="PS01177">
    <property type="entry name" value="ANAPHYLATOXIN_1"/>
    <property type="match status" value="1"/>
</dbReference>
<organism evidence="17 18">
    <name type="scientific">Catagonus wagneri</name>
    <name type="common">Chacoan peccary</name>
    <dbReference type="NCBI Taxonomy" id="51154"/>
    <lineage>
        <taxon>Eukaryota</taxon>
        <taxon>Metazoa</taxon>
        <taxon>Chordata</taxon>
        <taxon>Craniata</taxon>
        <taxon>Vertebrata</taxon>
        <taxon>Euteleostomi</taxon>
        <taxon>Mammalia</taxon>
        <taxon>Eutheria</taxon>
        <taxon>Laurasiatheria</taxon>
        <taxon>Artiodactyla</taxon>
        <taxon>Suina</taxon>
        <taxon>Tayassuidae</taxon>
        <taxon>Catagonus</taxon>
    </lineage>
</organism>
<dbReference type="Pfam" id="PF12662">
    <property type="entry name" value="cEGF"/>
    <property type="match status" value="3"/>
</dbReference>
<dbReference type="InterPro" id="IPR052235">
    <property type="entry name" value="Nephronectin_domain"/>
</dbReference>
<evidence type="ECO:0000259" key="16">
    <source>
        <dbReference type="PROSITE" id="PS50026"/>
    </source>
</evidence>
<feature type="domain" description="EGF-like" evidence="16">
    <location>
        <begin position="456"/>
        <end position="495"/>
    </location>
</feature>
<dbReference type="Pfam" id="PF22914">
    <property type="entry name" value="Fibulin_C"/>
    <property type="match status" value="1"/>
</dbReference>
<feature type="domain" description="Anaphylatoxin-like" evidence="15">
    <location>
        <begin position="89"/>
        <end position="122"/>
    </location>
</feature>
<keyword evidence="7 14" id="KW-0732">Signal</keyword>
<name>A0A8C3WSH5_9CETA</name>
<dbReference type="InterPro" id="IPR049883">
    <property type="entry name" value="NOTCH1_EGF-like"/>
</dbReference>
<dbReference type="PROSITE" id="PS50026">
    <property type="entry name" value="EGF_3"/>
    <property type="match status" value="4"/>
</dbReference>
<dbReference type="InterPro" id="IPR000152">
    <property type="entry name" value="EGF-type_Asp/Asn_hydroxyl_site"/>
</dbReference>
<keyword evidence="6 13" id="KW-0245">EGF-like domain</keyword>
<proteinExistence type="inferred from homology"/>
<dbReference type="SMART" id="SM00104">
    <property type="entry name" value="ANATO"/>
    <property type="match status" value="3"/>
</dbReference>
<dbReference type="SMART" id="SM00181">
    <property type="entry name" value="EGF"/>
    <property type="match status" value="9"/>
</dbReference>
<comment type="subunit">
    <text evidence="12">Homomultimerizes and interacts with various extracellular matrix components.</text>
</comment>
<evidence type="ECO:0000259" key="15">
    <source>
        <dbReference type="PROSITE" id="PS01178"/>
    </source>
</evidence>
<comment type="similarity">
    <text evidence="2 12">Belongs to the fibulin family.</text>
</comment>
<dbReference type="PROSITE" id="PS01186">
    <property type="entry name" value="EGF_2"/>
    <property type="match status" value="3"/>
</dbReference>
<evidence type="ECO:0000256" key="9">
    <source>
        <dbReference type="ARBA" id="ARBA00022837"/>
    </source>
</evidence>
<feature type="chain" id="PRO_5034588856" description="Fibulin-1" evidence="14">
    <location>
        <begin position="30"/>
        <end position="698"/>
    </location>
</feature>
<keyword evidence="18" id="KW-1185">Reference proteome</keyword>
<reference evidence="17" key="1">
    <citation type="submission" date="2025-08" db="UniProtKB">
        <authorList>
            <consortium name="Ensembl"/>
        </authorList>
    </citation>
    <scope>IDENTIFICATION</scope>
</reference>
<dbReference type="PROSITE" id="PS01178">
    <property type="entry name" value="ANAPHYLATOXIN_2"/>
    <property type="match status" value="3"/>
</dbReference>
<dbReference type="InterPro" id="IPR000742">
    <property type="entry name" value="EGF"/>
</dbReference>
<comment type="function">
    <text evidence="12">Incorporated into fibronectin-containing matrix fibers. May play a role in cell adhesion and migration along protein fibers within the extracellular matrix (ECM). Could be important for certain developmental processes and contribute to the supramolecular organization of ECM architecture, in particular to those of basement membranes.</text>
</comment>
<evidence type="ECO:0000256" key="5">
    <source>
        <dbReference type="ARBA" id="ARBA00022530"/>
    </source>
</evidence>
<dbReference type="Gene3D" id="2.10.25.10">
    <property type="entry name" value="Laminin"/>
    <property type="match status" value="9"/>
</dbReference>
<comment type="caution">
    <text evidence="13">Lacks conserved residue(s) required for the propagation of feature annotation.</text>
</comment>
<keyword evidence="8" id="KW-0677">Repeat</keyword>
<dbReference type="FunFam" id="2.10.25.10:FF:000108">
    <property type="entry name" value="Fibulin-1"/>
    <property type="match status" value="1"/>
</dbReference>
<dbReference type="GO" id="GO:0016504">
    <property type="term" value="F:peptidase activator activity"/>
    <property type="evidence" value="ECO:0007669"/>
    <property type="project" value="InterPro"/>
</dbReference>
<dbReference type="Proteomes" id="UP000694540">
    <property type="component" value="Unplaced"/>
</dbReference>
<feature type="domain" description="EGF-like" evidence="16">
    <location>
        <begin position="414"/>
        <end position="455"/>
    </location>
</feature>
<dbReference type="InterPro" id="IPR026823">
    <property type="entry name" value="cEGF"/>
</dbReference>
<evidence type="ECO:0000256" key="8">
    <source>
        <dbReference type="ARBA" id="ARBA00022737"/>
    </source>
</evidence>
<dbReference type="GO" id="GO:0005509">
    <property type="term" value="F:calcium ion binding"/>
    <property type="evidence" value="ECO:0007669"/>
    <property type="project" value="InterPro"/>
</dbReference>
<sequence length="698" mass="76048">MERAAVSRRVPLPLLLLGGLSLLAARAGADVPVEACCTDGHQMATQYKDCSLPYTSESKECRAVGVALLGQDLKMVQEQCCQNQLEELHCAAGISLADEQDSCAAPQGSSTSLEAVIIKRCCHCCLLGRAAQAQGQSCENNLMVGYQCGLVFRACCVKGQENADFAPGDTGDLQETAKVSEIEEEQEDPYLNDRCRGGGPCKQQCRDTGQEVVCSCFVGYQLLPDGVSCEDINECIKGSQNCRLGETCINTVGSFRCQRDSSCGTGYELTEDNDCKDIDECESGIHNCLPDFICQNTLGSFRCRPKLQCKSGFIQDALGNCIDINECLSISAPCPVGQTCINTEGSYTCQKNVPNCGRGYHLNEEGTRCVDVDECSPPAEPCGQGHLCVNSLGSFRCECKAGYYFDGISRTCVDINECRRYPGRLCGHKCENTPGSYYCSCTLGFRLSSDGRSCEDVNECNSSPCSQECANVYGSYQCYCRRGYQLSDVDGTTCEDIDECALPTGGHICSYRCINFPGSFQCSCPSTGYRLAPNGRNCQDIDECVTGIHNCSINETCFNIQGGFRCLAFECPENYRRSADTRCERLPCHETQECPKLPLRITHYHLSFPTNIQVPAVVFRMGPSSAVPGDSMQLAITGGNEEGFFTTQKVSHHSGVVALTKPVPEPRDLLLTVRMDLYRHGTVSSFVAKLYIFVSAEL</sequence>
<evidence type="ECO:0000256" key="1">
    <source>
        <dbReference type="ARBA" id="ARBA00004498"/>
    </source>
</evidence>
<dbReference type="InterPro" id="IPR001881">
    <property type="entry name" value="EGF-like_Ca-bd_dom"/>
</dbReference>
<evidence type="ECO:0000256" key="3">
    <source>
        <dbReference type="ARBA" id="ARBA00021554"/>
    </source>
</evidence>